<evidence type="ECO:0000259" key="4">
    <source>
        <dbReference type="Pfam" id="PF00535"/>
    </source>
</evidence>
<dbReference type="InterPro" id="IPR050834">
    <property type="entry name" value="Glycosyltransf_2"/>
</dbReference>
<dbReference type="EMBL" id="CP116221">
    <property type="protein sequence ID" value="WCO02983.1"/>
    <property type="molecule type" value="Genomic_DNA"/>
</dbReference>
<name>A0ABY7S1H5_9FLAO</name>
<dbReference type="CDD" id="cd00761">
    <property type="entry name" value="Glyco_tranf_GTA_type"/>
    <property type="match status" value="1"/>
</dbReference>
<dbReference type="Pfam" id="PF00535">
    <property type="entry name" value="Glycos_transf_2"/>
    <property type="match status" value="1"/>
</dbReference>
<dbReference type="InterPro" id="IPR029044">
    <property type="entry name" value="Nucleotide-diphossugar_trans"/>
</dbReference>
<keyword evidence="2 5" id="KW-0328">Glycosyltransferase</keyword>
<evidence type="ECO:0000313" key="5">
    <source>
        <dbReference type="EMBL" id="WCO02983.1"/>
    </source>
</evidence>
<dbReference type="GO" id="GO:0016757">
    <property type="term" value="F:glycosyltransferase activity"/>
    <property type="evidence" value="ECO:0007669"/>
    <property type="project" value="UniProtKB-KW"/>
</dbReference>
<keyword evidence="3 5" id="KW-0808">Transferase</keyword>
<accession>A0ABY7S1H5</accession>
<comment type="similarity">
    <text evidence="1">Belongs to the glycosyltransferase 2 family.</text>
</comment>
<evidence type="ECO:0000256" key="2">
    <source>
        <dbReference type="ARBA" id="ARBA00022676"/>
    </source>
</evidence>
<dbReference type="EC" id="2.4.-.-" evidence="5"/>
<feature type="domain" description="Glycosyltransferase 2-like" evidence="4">
    <location>
        <begin position="5"/>
        <end position="132"/>
    </location>
</feature>
<gene>
    <name evidence="5" type="ORF">MUN68_005695</name>
</gene>
<evidence type="ECO:0000256" key="1">
    <source>
        <dbReference type="ARBA" id="ARBA00006739"/>
    </source>
</evidence>
<dbReference type="PANTHER" id="PTHR43685">
    <property type="entry name" value="GLYCOSYLTRANSFERASE"/>
    <property type="match status" value="1"/>
</dbReference>
<proteinExistence type="inferred from homology"/>
<dbReference type="RefSeq" id="WP_249995700.1">
    <property type="nucleotide sequence ID" value="NZ_CP116221.1"/>
</dbReference>
<dbReference type="Proteomes" id="UP001202717">
    <property type="component" value="Chromosome"/>
</dbReference>
<organism evidence="5 6">
    <name type="scientific">Psychroserpens ponticola</name>
    <dbReference type="NCBI Taxonomy" id="2932268"/>
    <lineage>
        <taxon>Bacteria</taxon>
        <taxon>Pseudomonadati</taxon>
        <taxon>Bacteroidota</taxon>
        <taxon>Flavobacteriia</taxon>
        <taxon>Flavobacteriales</taxon>
        <taxon>Flavobacteriaceae</taxon>
        <taxon>Psychroserpens</taxon>
    </lineage>
</organism>
<evidence type="ECO:0000313" key="6">
    <source>
        <dbReference type="Proteomes" id="UP001202717"/>
    </source>
</evidence>
<dbReference type="Gene3D" id="3.90.550.10">
    <property type="entry name" value="Spore Coat Polysaccharide Biosynthesis Protein SpsA, Chain A"/>
    <property type="match status" value="1"/>
</dbReference>
<dbReference type="SUPFAM" id="SSF53448">
    <property type="entry name" value="Nucleotide-diphospho-sugar transferases"/>
    <property type="match status" value="1"/>
</dbReference>
<evidence type="ECO:0000256" key="3">
    <source>
        <dbReference type="ARBA" id="ARBA00022679"/>
    </source>
</evidence>
<dbReference type="InterPro" id="IPR001173">
    <property type="entry name" value="Glyco_trans_2-like"/>
</dbReference>
<protein>
    <submittedName>
        <fullName evidence="5">Glycosyltransferase</fullName>
        <ecNumber evidence="5">2.4.-.-</ecNumber>
    </submittedName>
</protein>
<dbReference type="PANTHER" id="PTHR43685:SF5">
    <property type="entry name" value="GLYCOSYLTRANSFERASE EPSE-RELATED"/>
    <property type="match status" value="1"/>
</dbReference>
<keyword evidence="6" id="KW-1185">Reference proteome</keyword>
<sequence length="330" mass="37993">MNLLTVIMPVYNGEMYLEEAIDSILNQTFTDFKLLVLNDNSTDSTPSILEAYQKKDNRVEVINKTKNEGPANLRNEGIESAQTEFIALMDADDISLPTRFEKQLDVFKNNANIGVCGTWFTFFGDKQKLIKHAVDAEALKVQFLSSCGIGNPTVMFRTSAIKDFRFEHQYVPAEDYGLWSEVIQITDFYNIPESLLNYRWHPNNISQTKEKNLQKANVLIKKKQLLHFGIDESKGTLDDYFNAVSLNRNLSPEQITSAIEASKALKARNNETNYYNHSIFESHIDKVIIRTIRNASSYNKTFYNYVKNESGYFNQIPFIDKMVFLFKSLF</sequence>
<reference evidence="5 6" key="1">
    <citation type="submission" date="2023-01" db="EMBL/GenBank/DDBJ databases">
        <title>Psychroserpens ponticola sp. nov., isolated from seawater.</title>
        <authorList>
            <person name="Kristyanto S."/>
            <person name="Jung J."/>
            <person name="Kim J.M."/>
            <person name="Jeon C.O."/>
        </authorList>
    </citation>
    <scope>NUCLEOTIDE SEQUENCE [LARGE SCALE GENOMIC DNA]</scope>
    <source>
        <strain evidence="5 6">MSW6</strain>
    </source>
</reference>